<evidence type="ECO:0000313" key="9">
    <source>
        <dbReference type="Proteomes" id="UP000247811"/>
    </source>
</evidence>
<dbReference type="InterPro" id="IPR017871">
    <property type="entry name" value="ABC_transporter-like_CS"/>
</dbReference>
<dbReference type="PANTHER" id="PTHR43820">
    <property type="entry name" value="HIGH-AFFINITY BRANCHED-CHAIN AMINO ACID TRANSPORT ATP-BINDING PROTEIN LIVF"/>
    <property type="match status" value="1"/>
</dbReference>
<dbReference type="AlphaFoldDB" id="A0A318H360"/>
<evidence type="ECO:0000256" key="2">
    <source>
        <dbReference type="ARBA" id="ARBA00022448"/>
    </source>
</evidence>
<keyword evidence="2" id="KW-0813">Transport</keyword>
<dbReference type="PROSITE" id="PS50893">
    <property type="entry name" value="ABC_TRANSPORTER_2"/>
    <property type="match status" value="1"/>
</dbReference>
<evidence type="ECO:0000256" key="4">
    <source>
        <dbReference type="ARBA" id="ARBA00022741"/>
    </source>
</evidence>
<protein>
    <submittedName>
        <fullName evidence="8">Amino acid/amide ABC transporter ATP-binding protein 2 (HAAT family)</fullName>
    </submittedName>
</protein>
<dbReference type="GO" id="GO:0015807">
    <property type="term" value="P:L-amino acid transport"/>
    <property type="evidence" value="ECO:0007669"/>
    <property type="project" value="TreeGrafter"/>
</dbReference>
<dbReference type="PROSITE" id="PS00211">
    <property type="entry name" value="ABC_TRANSPORTER_1"/>
    <property type="match status" value="1"/>
</dbReference>
<sequence length="234" mass="25431">MLTVRQLHAGHGLSRVLHGVDFEVAPGEIVSLLGRNGSGRSTTLQALMGLLPAQGSVRWAGRELLGLRPFEIARAGLGYVPEQRDIFARLTVEQNLLLGEQPGRPRRRPPRWTMASLYALFPALLQRRHTAAGVLSGGEQQMLALARTLMGDPDVMLVDEPTEGLAPRVVDQVAAALSTLRERGVAVLLVEQKLTLALDLADRCLLMGHGRIVYSGSSAALRADAALRREWLEV</sequence>
<reference evidence="8 9" key="1">
    <citation type="submission" date="2018-05" db="EMBL/GenBank/DDBJ databases">
        <title>Genomic Encyclopedia of Type Strains, Phase IV (KMG-IV): sequencing the most valuable type-strain genomes for metagenomic binning, comparative biology and taxonomic classification.</title>
        <authorList>
            <person name="Goeker M."/>
        </authorList>
    </citation>
    <scope>NUCLEOTIDE SEQUENCE [LARGE SCALE GENOMIC DNA]</scope>
    <source>
        <strain evidence="8 9">DSM 566</strain>
    </source>
</reference>
<organism evidence="8 9">
    <name type="scientific">Sphaerotilus hippei</name>
    <dbReference type="NCBI Taxonomy" id="744406"/>
    <lineage>
        <taxon>Bacteria</taxon>
        <taxon>Pseudomonadati</taxon>
        <taxon>Pseudomonadota</taxon>
        <taxon>Betaproteobacteria</taxon>
        <taxon>Burkholderiales</taxon>
        <taxon>Sphaerotilaceae</taxon>
        <taxon>Sphaerotilus</taxon>
    </lineage>
</organism>
<evidence type="ECO:0000313" key="8">
    <source>
        <dbReference type="EMBL" id="PXW97995.1"/>
    </source>
</evidence>
<keyword evidence="3" id="KW-1003">Cell membrane</keyword>
<evidence type="ECO:0000256" key="5">
    <source>
        <dbReference type="ARBA" id="ARBA00022840"/>
    </source>
</evidence>
<dbReference type="InterPro" id="IPR052156">
    <property type="entry name" value="BCAA_Transport_ATP-bd_LivF"/>
</dbReference>
<feature type="domain" description="ABC transporter" evidence="7">
    <location>
        <begin position="2"/>
        <end position="234"/>
    </location>
</feature>
<dbReference type="Pfam" id="PF00005">
    <property type="entry name" value="ABC_tran"/>
    <property type="match status" value="1"/>
</dbReference>
<proteinExistence type="inferred from homology"/>
<keyword evidence="4" id="KW-0547">Nucleotide-binding</keyword>
<evidence type="ECO:0000256" key="6">
    <source>
        <dbReference type="ARBA" id="ARBA00022970"/>
    </source>
</evidence>
<keyword evidence="6" id="KW-0029">Amino-acid transport</keyword>
<evidence type="ECO:0000256" key="1">
    <source>
        <dbReference type="ARBA" id="ARBA00005417"/>
    </source>
</evidence>
<keyword evidence="5 8" id="KW-0067">ATP-binding</keyword>
<comment type="similarity">
    <text evidence="1">Belongs to the ABC transporter superfamily.</text>
</comment>
<dbReference type="SUPFAM" id="SSF52540">
    <property type="entry name" value="P-loop containing nucleoside triphosphate hydrolases"/>
    <property type="match status" value="1"/>
</dbReference>
<dbReference type="Gene3D" id="3.40.50.300">
    <property type="entry name" value="P-loop containing nucleotide triphosphate hydrolases"/>
    <property type="match status" value="1"/>
</dbReference>
<dbReference type="GO" id="GO:0015658">
    <property type="term" value="F:branched-chain amino acid transmembrane transporter activity"/>
    <property type="evidence" value="ECO:0007669"/>
    <property type="project" value="TreeGrafter"/>
</dbReference>
<dbReference type="InterPro" id="IPR027417">
    <property type="entry name" value="P-loop_NTPase"/>
</dbReference>
<dbReference type="PANTHER" id="PTHR43820:SF2">
    <property type="entry name" value="ABC TRANSPORTER ATP-BINDING PROTEIN"/>
    <property type="match status" value="1"/>
</dbReference>
<dbReference type="InterPro" id="IPR003439">
    <property type="entry name" value="ABC_transporter-like_ATP-bd"/>
</dbReference>
<dbReference type="EMBL" id="QJJS01000003">
    <property type="protein sequence ID" value="PXW97995.1"/>
    <property type="molecule type" value="Genomic_DNA"/>
</dbReference>
<evidence type="ECO:0000259" key="7">
    <source>
        <dbReference type="PROSITE" id="PS50893"/>
    </source>
</evidence>
<dbReference type="InterPro" id="IPR003593">
    <property type="entry name" value="AAA+_ATPase"/>
</dbReference>
<dbReference type="RefSeq" id="WP_110399573.1">
    <property type="nucleotide sequence ID" value="NZ_QJJS01000003.1"/>
</dbReference>
<keyword evidence="3" id="KW-0472">Membrane</keyword>
<dbReference type="Proteomes" id="UP000247811">
    <property type="component" value="Unassembled WGS sequence"/>
</dbReference>
<dbReference type="CDD" id="cd03224">
    <property type="entry name" value="ABC_TM1139_LivF_branched"/>
    <property type="match status" value="1"/>
</dbReference>
<comment type="caution">
    <text evidence="8">The sequence shown here is derived from an EMBL/GenBank/DDBJ whole genome shotgun (WGS) entry which is preliminary data.</text>
</comment>
<evidence type="ECO:0000256" key="3">
    <source>
        <dbReference type="ARBA" id="ARBA00022475"/>
    </source>
</evidence>
<dbReference type="OrthoDB" id="8939629at2"/>
<dbReference type="SMART" id="SM00382">
    <property type="entry name" value="AAA"/>
    <property type="match status" value="1"/>
</dbReference>
<dbReference type="GO" id="GO:0005524">
    <property type="term" value="F:ATP binding"/>
    <property type="evidence" value="ECO:0007669"/>
    <property type="project" value="UniProtKB-KW"/>
</dbReference>
<dbReference type="GO" id="GO:0016887">
    <property type="term" value="F:ATP hydrolysis activity"/>
    <property type="evidence" value="ECO:0007669"/>
    <property type="project" value="InterPro"/>
</dbReference>
<accession>A0A318H360</accession>
<name>A0A318H360_9BURK</name>
<gene>
    <name evidence="8" type="ORF">C7444_10386</name>
</gene>
<keyword evidence="9" id="KW-1185">Reference proteome</keyword>